<keyword evidence="2" id="KW-1185">Reference proteome</keyword>
<sequence length="168" mass="19424">MDAGGSGTQVEAGVQPETVFADMIITAPPPDLSTPPVQDAERQVEMFDIRTPPQQRNYIKFTCPLTNRAWHWDVETEDWFFEDEAEQSGWAGYESPRTNRRWWWNMVERGQSELVLGEARKCSHVSALVKEYQIALPSMSFLAKPFPQKYRFLSFLLGFQVPLYSERT</sequence>
<dbReference type="AlphaFoldDB" id="A0A1Q9F082"/>
<accession>A0A1Q9F082</accession>
<protein>
    <submittedName>
        <fullName evidence="1">Uncharacterized protein</fullName>
    </submittedName>
</protein>
<evidence type="ECO:0000313" key="1">
    <source>
        <dbReference type="EMBL" id="OLQ13080.1"/>
    </source>
</evidence>
<comment type="caution">
    <text evidence="1">The sequence shown here is derived from an EMBL/GenBank/DDBJ whole genome shotgun (WGS) entry which is preliminary data.</text>
</comment>
<reference evidence="1 2" key="1">
    <citation type="submission" date="2016-02" db="EMBL/GenBank/DDBJ databases">
        <title>Genome analysis of coral dinoflagellate symbionts highlights evolutionary adaptations to a symbiotic lifestyle.</title>
        <authorList>
            <person name="Aranda M."/>
            <person name="Li Y."/>
            <person name="Liew Y.J."/>
            <person name="Baumgarten S."/>
            <person name="Simakov O."/>
            <person name="Wilson M."/>
            <person name="Piel J."/>
            <person name="Ashoor H."/>
            <person name="Bougouffa S."/>
            <person name="Bajic V.B."/>
            <person name="Ryu T."/>
            <person name="Ravasi T."/>
            <person name="Bayer T."/>
            <person name="Micklem G."/>
            <person name="Kim H."/>
            <person name="Bhak J."/>
            <person name="Lajeunesse T.C."/>
            <person name="Voolstra C.R."/>
        </authorList>
    </citation>
    <scope>NUCLEOTIDE SEQUENCE [LARGE SCALE GENOMIC DNA]</scope>
    <source>
        <strain evidence="1 2">CCMP2467</strain>
    </source>
</reference>
<name>A0A1Q9F082_SYMMI</name>
<evidence type="ECO:0000313" key="2">
    <source>
        <dbReference type="Proteomes" id="UP000186817"/>
    </source>
</evidence>
<organism evidence="1 2">
    <name type="scientific">Symbiodinium microadriaticum</name>
    <name type="common">Dinoflagellate</name>
    <name type="synonym">Zooxanthella microadriatica</name>
    <dbReference type="NCBI Taxonomy" id="2951"/>
    <lineage>
        <taxon>Eukaryota</taxon>
        <taxon>Sar</taxon>
        <taxon>Alveolata</taxon>
        <taxon>Dinophyceae</taxon>
        <taxon>Suessiales</taxon>
        <taxon>Symbiodiniaceae</taxon>
        <taxon>Symbiodinium</taxon>
    </lineage>
</organism>
<gene>
    <name evidence="1" type="ORF">AK812_SmicGene2975</name>
</gene>
<proteinExistence type="predicted"/>
<dbReference type="Proteomes" id="UP000186817">
    <property type="component" value="Unassembled WGS sequence"/>
</dbReference>
<dbReference type="EMBL" id="LSRX01000033">
    <property type="protein sequence ID" value="OLQ13080.1"/>
    <property type="molecule type" value="Genomic_DNA"/>
</dbReference>